<feature type="signal peptide" evidence="2">
    <location>
        <begin position="1"/>
        <end position="43"/>
    </location>
</feature>
<accession>A0A369CE43</accession>
<evidence type="ECO:0000256" key="2">
    <source>
        <dbReference type="SAM" id="SignalP"/>
    </source>
</evidence>
<dbReference type="Proteomes" id="UP000252707">
    <property type="component" value="Unassembled WGS sequence"/>
</dbReference>
<feature type="region of interest" description="Disordered" evidence="1">
    <location>
        <begin position="1"/>
        <end position="21"/>
    </location>
</feature>
<dbReference type="RefSeq" id="WP_147275198.1">
    <property type="nucleotide sequence ID" value="NZ_QPJY01000002.1"/>
</dbReference>
<feature type="compositionally biased region" description="Basic and acidic residues" evidence="1">
    <location>
        <begin position="1"/>
        <end position="16"/>
    </location>
</feature>
<comment type="caution">
    <text evidence="3">The sequence shown here is derived from an EMBL/GenBank/DDBJ whole genome shotgun (WGS) entry which is preliminary data.</text>
</comment>
<protein>
    <submittedName>
        <fullName evidence="3">Uncharacterized protein</fullName>
    </submittedName>
</protein>
<reference evidence="3 4" key="1">
    <citation type="submission" date="2018-07" db="EMBL/GenBank/DDBJ databases">
        <title>Genomic Encyclopedia of Type Strains, Phase IV (KMG-IV): sequencing the most valuable type-strain genomes for metagenomic binning, comparative biology and taxonomic classification.</title>
        <authorList>
            <person name="Goeker M."/>
        </authorList>
    </citation>
    <scope>NUCLEOTIDE SEQUENCE [LARGE SCALE GENOMIC DNA]</scope>
    <source>
        <strain evidence="3 4">DSM 26407</strain>
    </source>
</reference>
<gene>
    <name evidence="3" type="ORF">DFQ59_102652</name>
</gene>
<sequence>MSDRIPLQRDRGEHLRPGRSRPRRGAVAACLLVALLAVPVARAAETGTTPEDQAREYAAPGPKSILQLQPFRQSETRPFGAPGGRPGSATLVNLNPRLNSWFLLLLDRDGGDAPLAFHLENPDPGRQRIRLADAPARGVVITTAGESRDCVLWTDDLRGPLAEARRSALPYAPLCGDRLYLRNPVSGARTRLESVTDFLRDHVWGGERIVGFVRQEFYRDAFLVQGVPAEDGECPPVPGGAPPQAAMGEAYARRSVVPEHLGIEVAAPRGPLTLGCWYPVRDLPGVWLSAMQPRAVDPLILGSHRRRVSNLDSVESAALDYLVAFDLDAFELEFELGTDHPRLGWSDRTLPAQRDESLPGPDGVGGPAPLVTTGMVAPALASRTVAAFTGGFKRDHSAFRYGELSLRNHGSHYGFIEHGVVFSKLQPGLATLYVLDDGQVGLKTWTGVDNGLLGRIRLARQNGVPLIEADPESGAAVPGALVTRWGAGNWSGSAEGKLRTLRAGACLQESPAGRFLVYGYFSSATPSAMVRVFQAYGCSGAMLLDMNALEHSYLALYARQGSEVKVMHLITDMTEVDKSVGGRLIPRFLGFPDNRDFFYLVRREQTQ</sequence>
<evidence type="ECO:0000313" key="3">
    <source>
        <dbReference type="EMBL" id="RCX32290.1"/>
    </source>
</evidence>
<organism evidence="3 4">
    <name type="scientific">Thioalbus denitrificans</name>
    <dbReference type="NCBI Taxonomy" id="547122"/>
    <lineage>
        <taxon>Bacteria</taxon>
        <taxon>Pseudomonadati</taxon>
        <taxon>Pseudomonadota</taxon>
        <taxon>Gammaproteobacteria</taxon>
        <taxon>Chromatiales</taxon>
        <taxon>Ectothiorhodospiraceae</taxon>
        <taxon>Thioalbus</taxon>
    </lineage>
</organism>
<evidence type="ECO:0000256" key="1">
    <source>
        <dbReference type="SAM" id="MobiDB-lite"/>
    </source>
</evidence>
<keyword evidence="2" id="KW-0732">Signal</keyword>
<dbReference type="AlphaFoldDB" id="A0A369CE43"/>
<dbReference type="EMBL" id="QPJY01000002">
    <property type="protein sequence ID" value="RCX32290.1"/>
    <property type="molecule type" value="Genomic_DNA"/>
</dbReference>
<proteinExistence type="predicted"/>
<feature type="chain" id="PRO_5016754090" evidence="2">
    <location>
        <begin position="44"/>
        <end position="607"/>
    </location>
</feature>
<dbReference type="OrthoDB" id="7055623at2"/>
<name>A0A369CE43_9GAMM</name>
<keyword evidence="4" id="KW-1185">Reference proteome</keyword>
<evidence type="ECO:0000313" key="4">
    <source>
        <dbReference type="Proteomes" id="UP000252707"/>
    </source>
</evidence>